<evidence type="ECO:0000313" key="3">
    <source>
        <dbReference type="Proteomes" id="UP000436006"/>
    </source>
</evidence>
<feature type="compositionally biased region" description="Polar residues" evidence="1">
    <location>
        <begin position="121"/>
        <end position="132"/>
    </location>
</feature>
<keyword evidence="3" id="KW-1185">Reference proteome</keyword>
<protein>
    <submittedName>
        <fullName evidence="2">Uncharacterized protein</fullName>
    </submittedName>
</protein>
<sequence length="141" mass="15797">MAQVKQTLAAFMASFFGKSETVISEKLSTDEHNQFTSEALELQEKLTGLQTQVTNLETEKGTLQTTINTLQGEKTTLESDKTTLQNSLNQTQTDRDKYKAWFEKQAGVGAQLPEGDETSKGEQTLTPYNQQALEVFRKSRN</sequence>
<dbReference type="RefSeq" id="WP_157590924.1">
    <property type="nucleotide sequence ID" value="NZ_WPIN01000031.1"/>
</dbReference>
<reference evidence="2 3" key="1">
    <citation type="submission" date="2019-12" db="EMBL/GenBank/DDBJ databases">
        <title>Spirosoma sp. HMF4905 genome sequencing and assembly.</title>
        <authorList>
            <person name="Kang H."/>
            <person name="Cha I."/>
            <person name="Kim H."/>
            <person name="Joh K."/>
        </authorList>
    </citation>
    <scope>NUCLEOTIDE SEQUENCE [LARGE SCALE GENOMIC DNA]</scope>
    <source>
        <strain evidence="2 3">HMF4905</strain>
    </source>
</reference>
<dbReference type="Proteomes" id="UP000436006">
    <property type="component" value="Unassembled WGS sequence"/>
</dbReference>
<dbReference type="Gene3D" id="1.20.5.340">
    <property type="match status" value="1"/>
</dbReference>
<name>A0A7K1SRA2_9BACT</name>
<accession>A0A7K1SRA2</accession>
<gene>
    <name evidence="2" type="ORF">GO755_39305</name>
</gene>
<feature type="region of interest" description="Disordered" evidence="1">
    <location>
        <begin position="108"/>
        <end position="141"/>
    </location>
</feature>
<organism evidence="2 3">
    <name type="scientific">Spirosoma arboris</name>
    <dbReference type="NCBI Taxonomy" id="2682092"/>
    <lineage>
        <taxon>Bacteria</taxon>
        <taxon>Pseudomonadati</taxon>
        <taxon>Bacteroidota</taxon>
        <taxon>Cytophagia</taxon>
        <taxon>Cytophagales</taxon>
        <taxon>Cytophagaceae</taxon>
        <taxon>Spirosoma</taxon>
    </lineage>
</organism>
<proteinExistence type="predicted"/>
<dbReference type="AlphaFoldDB" id="A0A7K1SRA2"/>
<evidence type="ECO:0000313" key="2">
    <source>
        <dbReference type="EMBL" id="MVM36126.1"/>
    </source>
</evidence>
<dbReference type="EMBL" id="WPIN01000031">
    <property type="protein sequence ID" value="MVM36126.1"/>
    <property type="molecule type" value="Genomic_DNA"/>
</dbReference>
<evidence type="ECO:0000256" key="1">
    <source>
        <dbReference type="SAM" id="MobiDB-lite"/>
    </source>
</evidence>
<comment type="caution">
    <text evidence="2">The sequence shown here is derived from an EMBL/GenBank/DDBJ whole genome shotgun (WGS) entry which is preliminary data.</text>
</comment>